<gene>
    <name evidence="2" type="ORF">ES332_A11G344400v1</name>
</gene>
<reference evidence="2 3" key="1">
    <citation type="submission" date="2019-07" db="EMBL/GenBank/DDBJ databases">
        <title>WGS assembly of Gossypium tomentosum.</title>
        <authorList>
            <person name="Chen Z.J."/>
            <person name="Sreedasyam A."/>
            <person name="Ando A."/>
            <person name="Song Q."/>
            <person name="De L."/>
            <person name="Hulse-Kemp A."/>
            <person name="Ding M."/>
            <person name="Ye W."/>
            <person name="Kirkbride R."/>
            <person name="Jenkins J."/>
            <person name="Plott C."/>
            <person name="Lovell J."/>
            <person name="Lin Y.-M."/>
            <person name="Vaughn R."/>
            <person name="Liu B."/>
            <person name="Li W."/>
            <person name="Simpson S."/>
            <person name="Scheffler B."/>
            <person name="Saski C."/>
            <person name="Grover C."/>
            <person name="Hu G."/>
            <person name="Conover J."/>
            <person name="Carlson J."/>
            <person name="Shu S."/>
            <person name="Boston L."/>
            <person name="Williams M."/>
            <person name="Peterson D."/>
            <person name="Mcgee K."/>
            <person name="Jones D."/>
            <person name="Wendel J."/>
            <person name="Stelly D."/>
            <person name="Grimwood J."/>
            <person name="Schmutz J."/>
        </authorList>
    </citation>
    <scope>NUCLEOTIDE SEQUENCE [LARGE SCALE GENOMIC DNA]</scope>
    <source>
        <strain evidence="2">7179.01</strain>
    </source>
</reference>
<evidence type="ECO:0000313" key="3">
    <source>
        <dbReference type="Proteomes" id="UP000322667"/>
    </source>
</evidence>
<organism evidence="2 3">
    <name type="scientific">Gossypium tomentosum</name>
    <name type="common">Hawaiian cotton</name>
    <name type="synonym">Gossypium sandvicense</name>
    <dbReference type="NCBI Taxonomy" id="34277"/>
    <lineage>
        <taxon>Eukaryota</taxon>
        <taxon>Viridiplantae</taxon>
        <taxon>Streptophyta</taxon>
        <taxon>Embryophyta</taxon>
        <taxon>Tracheophyta</taxon>
        <taxon>Spermatophyta</taxon>
        <taxon>Magnoliopsida</taxon>
        <taxon>eudicotyledons</taxon>
        <taxon>Gunneridae</taxon>
        <taxon>Pentapetalae</taxon>
        <taxon>rosids</taxon>
        <taxon>malvids</taxon>
        <taxon>Malvales</taxon>
        <taxon>Malvaceae</taxon>
        <taxon>Malvoideae</taxon>
        <taxon>Gossypium</taxon>
    </lineage>
</organism>
<dbReference type="Proteomes" id="UP000322667">
    <property type="component" value="Chromosome A11"/>
</dbReference>
<protein>
    <submittedName>
        <fullName evidence="2">Uncharacterized protein</fullName>
    </submittedName>
</protein>
<keyword evidence="1" id="KW-0812">Transmembrane</keyword>
<accession>A0A5D2NHB0</accession>
<evidence type="ECO:0000256" key="1">
    <source>
        <dbReference type="SAM" id="Phobius"/>
    </source>
</evidence>
<feature type="transmembrane region" description="Helical" evidence="1">
    <location>
        <begin position="25"/>
        <end position="44"/>
    </location>
</feature>
<evidence type="ECO:0000313" key="2">
    <source>
        <dbReference type="EMBL" id="TYI03511.1"/>
    </source>
</evidence>
<keyword evidence="3" id="KW-1185">Reference proteome</keyword>
<name>A0A5D2NHB0_GOSTO</name>
<sequence>MYQWAVEWVANRHGARDRGQRRQQLILGFLFFLFFILGCIWGNWARVRC</sequence>
<keyword evidence="1" id="KW-0472">Membrane</keyword>
<dbReference type="EMBL" id="CM017620">
    <property type="protein sequence ID" value="TYI03511.1"/>
    <property type="molecule type" value="Genomic_DNA"/>
</dbReference>
<dbReference type="AlphaFoldDB" id="A0A5D2NHB0"/>
<proteinExistence type="predicted"/>
<keyword evidence="1" id="KW-1133">Transmembrane helix</keyword>